<comment type="caution">
    <text evidence="1">The sequence shown here is derived from an EMBL/GenBank/DDBJ whole genome shotgun (WGS) entry which is preliminary data.</text>
</comment>
<dbReference type="EMBL" id="JMPJ01000076">
    <property type="protein sequence ID" value="KFC77230.1"/>
    <property type="molecule type" value="Genomic_DNA"/>
</dbReference>
<organism evidence="1 2">
    <name type="scientific">Ewingella americana (strain ATCC 33852 / DSM 4580 / CCUG 14506 / JCM 5911 / LMG 7869 / NCTC 12157 / CDC 1468-78)</name>
    <dbReference type="NCBI Taxonomy" id="910964"/>
    <lineage>
        <taxon>Bacteria</taxon>
        <taxon>Pseudomonadati</taxon>
        <taxon>Pseudomonadota</taxon>
        <taxon>Gammaproteobacteria</taxon>
        <taxon>Enterobacterales</taxon>
        <taxon>Yersiniaceae</taxon>
        <taxon>Ewingella</taxon>
    </lineage>
</organism>
<keyword evidence="2" id="KW-1185">Reference proteome</keyword>
<dbReference type="STRING" id="910964.GEAM_4356"/>
<dbReference type="RefSeq" id="WP_051899612.1">
    <property type="nucleotide sequence ID" value="NZ_JMPJ01000076.1"/>
</dbReference>
<accession>A0A085G0I5</accession>
<dbReference type="eggNOG" id="ENOG5034A7M">
    <property type="taxonomic scope" value="Bacteria"/>
</dbReference>
<gene>
    <name evidence="1" type="ORF">GEAM_4356</name>
</gene>
<protein>
    <submittedName>
        <fullName evidence="1">Uncharacterized protein</fullName>
    </submittedName>
</protein>
<reference evidence="1 2" key="1">
    <citation type="submission" date="2014-05" db="EMBL/GenBank/DDBJ databases">
        <title>ATOL: Assembling a taxonomically balanced genome-scale reconstruction of the evolutionary history of the Enterobacteriaceae.</title>
        <authorList>
            <person name="Plunkett G.III."/>
            <person name="Neeno-Eckwall E.C."/>
            <person name="Glasner J.D."/>
            <person name="Perna N.T."/>
        </authorList>
    </citation>
    <scope>NUCLEOTIDE SEQUENCE [LARGE SCALE GENOMIC DNA]</scope>
    <source>
        <strain evidence="1 2">ATCC 33852</strain>
    </source>
</reference>
<evidence type="ECO:0000313" key="1">
    <source>
        <dbReference type="EMBL" id="KFC77230.1"/>
    </source>
</evidence>
<dbReference type="AlphaFoldDB" id="A0A085G0I5"/>
<name>A0A085G0I5_EWIA3</name>
<proteinExistence type="predicted"/>
<dbReference type="Proteomes" id="UP000028640">
    <property type="component" value="Unassembled WGS sequence"/>
</dbReference>
<dbReference type="GeneID" id="78382253"/>
<sequence>MAVQGLDERKRFAIVIALTADSGDSALFAQQDEEGRRLGLTRAEIDAARRGFSFDFSTSKAIALALAREEGVLNDSRSQAMRAGIDTMTCAEIERMAAELAVIHSAKVCQNER</sequence>
<evidence type="ECO:0000313" key="2">
    <source>
        <dbReference type="Proteomes" id="UP000028640"/>
    </source>
</evidence>